<evidence type="ECO:0000313" key="1">
    <source>
        <dbReference type="EMBL" id="HJB14095.1"/>
    </source>
</evidence>
<accession>A0A9D2LL44</accession>
<proteinExistence type="predicted"/>
<sequence>MKSHDPIRSEQRLLEALRAAETATLTLRDYAATVLPPGPPAAGGPSIGEEAPARVELLEDGWLAVTLEAVLPRRGDGDRSRFLAHSLRAAIRRAFPDQLPPKFHICVLAYEHIYGPGRRFLDHDNMELKHCQDVLEAAFLTNDTSALCSAFQCSRRGERNATRIWVLPAEAFPRWLETHRESWAGPPET</sequence>
<reference evidence="1" key="1">
    <citation type="journal article" date="2021" name="PeerJ">
        <title>Extensive microbial diversity within the chicken gut microbiome revealed by metagenomics and culture.</title>
        <authorList>
            <person name="Gilroy R."/>
            <person name="Ravi A."/>
            <person name="Getino M."/>
            <person name="Pursley I."/>
            <person name="Horton D.L."/>
            <person name="Alikhan N.F."/>
            <person name="Baker D."/>
            <person name="Gharbi K."/>
            <person name="Hall N."/>
            <person name="Watson M."/>
            <person name="Adriaenssens E.M."/>
            <person name="Foster-Nyarko E."/>
            <person name="Jarju S."/>
            <person name="Secka A."/>
            <person name="Antonio M."/>
            <person name="Oren A."/>
            <person name="Chaudhuri R.R."/>
            <person name="La Ragione R."/>
            <person name="Hildebrand F."/>
            <person name="Pallen M.J."/>
        </authorList>
    </citation>
    <scope>NUCLEOTIDE SEQUENCE</scope>
    <source>
        <strain evidence="1">ChiBcec18-1249</strain>
    </source>
</reference>
<reference evidence="1" key="2">
    <citation type="submission" date="2021-04" db="EMBL/GenBank/DDBJ databases">
        <authorList>
            <person name="Gilroy R."/>
        </authorList>
    </citation>
    <scope>NUCLEOTIDE SEQUENCE</scope>
    <source>
        <strain evidence="1">ChiBcec18-1249</strain>
    </source>
</reference>
<dbReference type="Pfam" id="PF19595">
    <property type="entry name" value="DUF6100"/>
    <property type="match status" value="1"/>
</dbReference>
<dbReference type="Proteomes" id="UP000823824">
    <property type="component" value="Unassembled WGS sequence"/>
</dbReference>
<name>A0A9D2LL44_9FIRM</name>
<dbReference type="InterPro" id="IPR046082">
    <property type="entry name" value="DUF6100"/>
</dbReference>
<protein>
    <submittedName>
        <fullName evidence="1">Uncharacterized protein</fullName>
    </submittedName>
</protein>
<organism evidence="1 2">
    <name type="scientific">Candidatus Oscillibacter excrementigallinarum</name>
    <dbReference type="NCBI Taxonomy" id="2838716"/>
    <lineage>
        <taxon>Bacteria</taxon>
        <taxon>Bacillati</taxon>
        <taxon>Bacillota</taxon>
        <taxon>Clostridia</taxon>
        <taxon>Eubacteriales</taxon>
        <taxon>Oscillospiraceae</taxon>
        <taxon>Oscillibacter</taxon>
    </lineage>
</organism>
<dbReference type="AlphaFoldDB" id="A0A9D2LL44"/>
<gene>
    <name evidence="1" type="ORF">H9787_10360</name>
</gene>
<comment type="caution">
    <text evidence="1">The sequence shown here is derived from an EMBL/GenBank/DDBJ whole genome shotgun (WGS) entry which is preliminary data.</text>
</comment>
<evidence type="ECO:0000313" key="2">
    <source>
        <dbReference type="Proteomes" id="UP000823824"/>
    </source>
</evidence>
<dbReference type="EMBL" id="DWZJ01000094">
    <property type="protein sequence ID" value="HJB14095.1"/>
    <property type="molecule type" value="Genomic_DNA"/>
</dbReference>